<dbReference type="InterPro" id="IPR015020">
    <property type="entry name" value="Rv2525c-like_Glyco_Hydro-like"/>
</dbReference>
<name>A0A7L7SSM3_9CAUD</name>
<reference evidence="5 6" key="1">
    <citation type="submission" date="2020-07" db="EMBL/GenBank/DDBJ databases">
        <authorList>
            <person name="Buterbaugh K.M."/>
            <person name="Dean A.J."/>
            <person name="Durmis N.D."/>
            <person name="Gonzalez I.M."/>
            <person name="Kowalski E.M."/>
            <person name="Mundorff O.G."/>
            <person name="Vimal D."/>
            <person name="Chamarti P.R."/>
            <person name="Xu J."/>
            <person name="Butela K.A."/>
            <person name="Garlena R.A."/>
            <person name="Russell D.A."/>
            <person name="Pope W.H."/>
            <person name="Jacobs-Sera D."/>
            <person name="Hatfull G.F."/>
        </authorList>
    </citation>
    <scope>NUCLEOTIDE SEQUENCE [LARGE SCALE GENOMIC DNA]</scope>
</reference>
<evidence type="ECO:0000313" key="6">
    <source>
        <dbReference type="Proteomes" id="UP000516653"/>
    </source>
</evidence>
<dbReference type="EMBL" id="MT771339">
    <property type="protein sequence ID" value="QOC55719.1"/>
    <property type="molecule type" value="Genomic_DNA"/>
</dbReference>
<dbReference type="Proteomes" id="UP000516653">
    <property type="component" value="Segment"/>
</dbReference>
<dbReference type="Gene3D" id="3.40.80.10">
    <property type="entry name" value="Peptidoglycan recognition protein-like"/>
    <property type="match status" value="1"/>
</dbReference>
<evidence type="ECO:0000256" key="2">
    <source>
        <dbReference type="ARBA" id="ARBA00022638"/>
    </source>
</evidence>
<dbReference type="GO" id="GO:0009253">
    <property type="term" value="P:peptidoglycan catabolic process"/>
    <property type="evidence" value="ECO:0007669"/>
    <property type="project" value="InterPro"/>
</dbReference>
<dbReference type="SUPFAM" id="SSF51445">
    <property type="entry name" value="(Trans)glycosidases"/>
    <property type="match status" value="1"/>
</dbReference>
<dbReference type="GO" id="GO:0001897">
    <property type="term" value="P:symbiont-mediated cytolysis of host cell"/>
    <property type="evidence" value="ECO:0007669"/>
    <property type="project" value="UniProtKB-ARBA"/>
</dbReference>
<gene>
    <name evidence="5" type="primary">19</name>
    <name evidence="5" type="ORF">SEA_ARCHIMEDES_19</name>
</gene>
<dbReference type="KEGG" id="vg:63742947"/>
<dbReference type="GO" id="GO:0042742">
    <property type="term" value="P:defense response to bacterium"/>
    <property type="evidence" value="ECO:0007669"/>
    <property type="project" value="UniProtKB-KW"/>
</dbReference>
<organism evidence="5 6">
    <name type="scientific">Gordonia phage Archimedes</name>
    <dbReference type="NCBI Taxonomy" id="2759389"/>
    <lineage>
        <taxon>Viruses</taxon>
        <taxon>Duplodnaviria</taxon>
        <taxon>Heunggongvirae</taxon>
        <taxon>Uroviricota</taxon>
        <taxon>Caudoviricetes</taxon>
        <taxon>Archimedesvirus</taxon>
        <taxon>Archimedesvirus archimedes</taxon>
    </lineage>
</organism>
<keyword evidence="2" id="KW-0081">Bacteriolytic enzyme</keyword>
<dbReference type="Pfam" id="PF01510">
    <property type="entry name" value="Amidase_2"/>
    <property type="match status" value="1"/>
</dbReference>
<dbReference type="RefSeq" id="YP_010049628.1">
    <property type="nucleotide sequence ID" value="NC_054392.1"/>
</dbReference>
<keyword evidence="6" id="KW-1185">Reference proteome</keyword>
<accession>A0A7L7SSM3</accession>
<proteinExistence type="predicted"/>
<evidence type="ECO:0000259" key="3">
    <source>
        <dbReference type="Pfam" id="PF01510"/>
    </source>
</evidence>
<feature type="domain" description="N-acetylmuramoyl-L-alanine amidase" evidence="3">
    <location>
        <begin position="253"/>
        <end position="394"/>
    </location>
</feature>
<dbReference type="Pfam" id="PF08310">
    <property type="entry name" value="LGFP"/>
    <property type="match status" value="2"/>
</dbReference>
<feature type="domain" description="Rv2525c-like glycoside hydrolase-like" evidence="4">
    <location>
        <begin position="14"/>
        <end position="200"/>
    </location>
</feature>
<dbReference type="InterPro" id="IPR036505">
    <property type="entry name" value="Amidase/PGRP_sf"/>
</dbReference>
<protein>
    <submittedName>
        <fullName evidence="5">Lysin A</fullName>
    </submittedName>
</protein>
<evidence type="ECO:0000259" key="4">
    <source>
        <dbReference type="Pfam" id="PF08924"/>
    </source>
</evidence>
<sequence length="587" mass="63783">MKLVDYSGGRPGAAAIKKAGYAGAIRYLCNSPDRGLVNKSLTKNEADDFRANGLVLVSNWQRGKGPTADFRRGRTGGIEDGKAALAAHFQFGGPGYTPIYFSVDEDVDLQTWNKLVLPWLEGIASIIGKEWVGVYGGQRSMWWAEEDGFRWRWQTCGWSRYDKNGNWNSALPVQWVAGVNIRQVQVDSGNVAGVGIDINETQTNDFGQWGVDRSPLAPKPVDPLKEIPNVVDFGITKRMVGNNNNGRRSTTNQIGIHTQQGNGTAVSLTNYCNNNEVSYNLAIDDEDTVLMVELEDAPWAASGANGVAFHICGAGTFAEWTSSRWLSTDASDGLDENAMLWRMARATAAACQRWGVPAKQVGAVVYNANNWPNEKGVCGHVAFGSRGGGHFDPGTGFPWAEFIRRVQSFLAPAPNLIEAEAAVAKNWIGKRLAVAGNAGESIVRRNGKEIGRFVEYENAHVYWKSGTNAAYAVPHGGIFESWAALGWEAGELGFPILRHKVVQGGSVQAFQGGTLLVQAGKTQGFYVHGEIGKNYAAMGWEQSRLGYPLSNEEKVEGTDNIRQLFQGGTLRWSPSGVIVDFNETAGV</sequence>
<dbReference type="GeneID" id="63742947"/>
<evidence type="ECO:0000313" key="5">
    <source>
        <dbReference type="EMBL" id="QOC55719.1"/>
    </source>
</evidence>
<dbReference type="SUPFAM" id="SSF55846">
    <property type="entry name" value="N-acetylmuramoyl-L-alanine amidase-like"/>
    <property type="match status" value="1"/>
</dbReference>
<dbReference type="InterPro" id="IPR017853">
    <property type="entry name" value="GH"/>
</dbReference>
<dbReference type="InterPro" id="IPR013207">
    <property type="entry name" value="LGFP"/>
</dbReference>
<dbReference type="GO" id="GO:0008745">
    <property type="term" value="F:N-acetylmuramoyl-L-alanine amidase activity"/>
    <property type="evidence" value="ECO:0007669"/>
    <property type="project" value="InterPro"/>
</dbReference>
<evidence type="ECO:0000256" key="1">
    <source>
        <dbReference type="ARBA" id="ARBA00022529"/>
    </source>
</evidence>
<dbReference type="InterPro" id="IPR002502">
    <property type="entry name" value="Amidase_domain"/>
</dbReference>
<dbReference type="Gene3D" id="3.20.20.80">
    <property type="entry name" value="Glycosidases"/>
    <property type="match status" value="1"/>
</dbReference>
<dbReference type="Pfam" id="PF08924">
    <property type="entry name" value="Rv2525c_GlyHyd-like"/>
    <property type="match status" value="1"/>
</dbReference>
<keyword evidence="1" id="KW-0929">Antimicrobial</keyword>